<evidence type="ECO:0000256" key="8">
    <source>
        <dbReference type="ARBA" id="ARBA00023136"/>
    </source>
</evidence>
<feature type="transmembrane region" description="Helical" evidence="10">
    <location>
        <begin position="707"/>
        <end position="729"/>
    </location>
</feature>
<dbReference type="Proteomes" id="UP000256964">
    <property type="component" value="Unassembled WGS sequence"/>
</dbReference>
<keyword evidence="2" id="KW-0813">Transport</keyword>
<gene>
    <name evidence="11" type="ORF">OH76DRAFT_1409620</name>
</gene>
<dbReference type="GO" id="GO:1990573">
    <property type="term" value="P:potassium ion import across plasma membrane"/>
    <property type="evidence" value="ECO:0007669"/>
    <property type="project" value="TreeGrafter"/>
</dbReference>
<dbReference type="InterPro" id="IPR051143">
    <property type="entry name" value="TrkH_K-transport"/>
</dbReference>
<evidence type="ECO:0000256" key="10">
    <source>
        <dbReference type="SAM" id="Phobius"/>
    </source>
</evidence>
<feature type="transmembrane region" description="Helical" evidence="10">
    <location>
        <begin position="677"/>
        <end position="695"/>
    </location>
</feature>
<feature type="compositionally biased region" description="Polar residues" evidence="9">
    <location>
        <begin position="200"/>
        <end position="210"/>
    </location>
</feature>
<evidence type="ECO:0000256" key="9">
    <source>
        <dbReference type="SAM" id="MobiDB-lite"/>
    </source>
</evidence>
<evidence type="ECO:0000313" key="11">
    <source>
        <dbReference type="EMBL" id="RDX43958.1"/>
    </source>
</evidence>
<keyword evidence="6 10" id="KW-1133">Transmembrane helix</keyword>
<comment type="subcellular location">
    <subcellularLocation>
        <location evidence="1">Membrane</location>
        <topology evidence="1">Multi-pass membrane protein</topology>
    </subcellularLocation>
</comment>
<dbReference type="PANTHER" id="PTHR31064">
    <property type="entry name" value="POTASSIUM TRANSPORT PROTEIN DDB_G0292412-RELATED"/>
    <property type="match status" value="1"/>
</dbReference>
<name>A0A371CUK0_9APHY</name>
<evidence type="ECO:0000256" key="5">
    <source>
        <dbReference type="ARBA" id="ARBA00022958"/>
    </source>
</evidence>
<feature type="transmembrane region" description="Helical" evidence="10">
    <location>
        <begin position="599"/>
        <end position="621"/>
    </location>
</feature>
<evidence type="ECO:0000256" key="4">
    <source>
        <dbReference type="ARBA" id="ARBA00022692"/>
    </source>
</evidence>
<evidence type="ECO:0000256" key="3">
    <source>
        <dbReference type="ARBA" id="ARBA00022538"/>
    </source>
</evidence>
<dbReference type="GO" id="GO:0005886">
    <property type="term" value="C:plasma membrane"/>
    <property type="evidence" value="ECO:0007669"/>
    <property type="project" value="TreeGrafter"/>
</dbReference>
<dbReference type="STRING" id="139420.A0A371CUK0"/>
<organism evidence="11 12">
    <name type="scientific">Lentinus brumalis</name>
    <dbReference type="NCBI Taxonomy" id="2498619"/>
    <lineage>
        <taxon>Eukaryota</taxon>
        <taxon>Fungi</taxon>
        <taxon>Dikarya</taxon>
        <taxon>Basidiomycota</taxon>
        <taxon>Agaricomycotina</taxon>
        <taxon>Agaricomycetes</taxon>
        <taxon>Polyporales</taxon>
        <taxon>Polyporaceae</taxon>
        <taxon>Lentinus</taxon>
    </lineage>
</organism>
<feature type="region of interest" description="Disordered" evidence="9">
    <location>
        <begin position="195"/>
        <end position="217"/>
    </location>
</feature>
<dbReference type="GO" id="GO:0140107">
    <property type="term" value="F:high-affinity potassium ion transmembrane transporter activity"/>
    <property type="evidence" value="ECO:0007669"/>
    <property type="project" value="TreeGrafter"/>
</dbReference>
<evidence type="ECO:0000256" key="7">
    <source>
        <dbReference type="ARBA" id="ARBA00023065"/>
    </source>
</evidence>
<sequence>MALFDSLHDTFARIRQWIEEEVNFFRLHLLFFTLTPLVAAGIFYGVNGEFHIPFIDALFLCYSALTVTGLSTVNLSTLTVFQQAILLVLMAIGNVTIVAWVMVLIRMRYFRQHIVARHRKKTLLQSIRDRVGSVITGGGSSTPQKHVEDGIEKHKIHGSHGIQASDGIGAALAGGATTGLGLGIALGAGDVHRHEDDQTNGHWRNSTSHIDISVDTPGRLSPSDDFTMHPDDFTMHPDEDRSAEHGVIADVHSFTSSPRSGAMALPQSPLSPPPQHLLFAVDTARSNGMVRRRPGVPVPRRRTIIAPKMEYTDSNRNILGQRDKDQGLGGFPGPLQLARRLARRYFPDAYERLLVLGRADDPARKHRLKWLSDSLKGLVVGRNSEFNIEELSDEQLEELGGIEYRALRMLSYIVILYFIGTQLVSFTLIAPWLSTTHTYDDVFASQPRLVNKSWFTIFQVVGAYTGGGMSLVDAGMVPFQQAYLMIFAMIFAILAGNHGLPIFLRLIIWVYTKLVKDDGPTDQVLHFLLDHPRRCFLYLFPSHVSWYLTATLVFFTMIEWVCFIVLDIGLEVTDSLPGGTRAVAGLFQSFAVRASGFPIVSLSALAPSFQFLCIIMMYIAVYPVALSIRSTNVYEEKSLGVFEAPPEDEDEEPDLTEKVPRRERIGKYFGWHLRRQVAFDIWWLVWAIFLICIIERTKIMDDANAPWFNLFRIVFELVSAFGGIGLTLGIPTENFSFSGAFGPLSKLVVIVIMVRGRHRGLPVAIDRAILLPEDLVPAKSQSQTQSLPSGQPAVTGGQVTLAVSNDLSGKEKTYRN</sequence>
<feature type="transmembrane region" description="Helical" evidence="10">
    <location>
        <begin position="735"/>
        <end position="754"/>
    </location>
</feature>
<keyword evidence="4 10" id="KW-0812">Transmembrane</keyword>
<protein>
    <submittedName>
        <fullName evidence="11">TrkH-domain-containing protein</fullName>
    </submittedName>
</protein>
<evidence type="ECO:0000256" key="6">
    <source>
        <dbReference type="ARBA" id="ARBA00022989"/>
    </source>
</evidence>
<keyword evidence="5" id="KW-0630">Potassium</keyword>
<keyword evidence="7" id="KW-0406">Ion transport</keyword>
<dbReference type="GO" id="GO:0030007">
    <property type="term" value="P:intracellular potassium ion homeostasis"/>
    <property type="evidence" value="ECO:0007669"/>
    <property type="project" value="TreeGrafter"/>
</dbReference>
<feature type="transmembrane region" description="Helical" evidence="10">
    <location>
        <begin position="453"/>
        <end position="472"/>
    </location>
</feature>
<dbReference type="PANTHER" id="PTHR31064:SF30">
    <property type="entry name" value="HIGH-AFFINITY POTASSIUM TRANSPORT PROTEIN-RELATED"/>
    <property type="match status" value="1"/>
</dbReference>
<keyword evidence="12" id="KW-1185">Reference proteome</keyword>
<keyword evidence="8 10" id="KW-0472">Membrane</keyword>
<dbReference type="EMBL" id="KZ857457">
    <property type="protein sequence ID" value="RDX43958.1"/>
    <property type="molecule type" value="Genomic_DNA"/>
</dbReference>
<feature type="transmembrane region" description="Helical" evidence="10">
    <location>
        <begin position="546"/>
        <end position="566"/>
    </location>
</feature>
<dbReference type="InterPro" id="IPR003445">
    <property type="entry name" value="Cat_transpt"/>
</dbReference>
<evidence type="ECO:0000256" key="2">
    <source>
        <dbReference type="ARBA" id="ARBA00022448"/>
    </source>
</evidence>
<feature type="transmembrane region" description="Helical" evidence="10">
    <location>
        <begin position="58"/>
        <end position="78"/>
    </location>
</feature>
<accession>A0A371CUK0</accession>
<dbReference type="Pfam" id="PF02386">
    <property type="entry name" value="TrkH"/>
    <property type="match status" value="1"/>
</dbReference>
<reference evidence="11 12" key="1">
    <citation type="journal article" date="2018" name="Biotechnol. Biofuels">
        <title>Integrative visual omics of the white-rot fungus Polyporus brumalis exposes the biotechnological potential of its oxidative enzymes for delignifying raw plant biomass.</title>
        <authorList>
            <person name="Miyauchi S."/>
            <person name="Rancon A."/>
            <person name="Drula E."/>
            <person name="Hage H."/>
            <person name="Chaduli D."/>
            <person name="Favel A."/>
            <person name="Grisel S."/>
            <person name="Henrissat B."/>
            <person name="Herpoel-Gimbert I."/>
            <person name="Ruiz-Duenas F.J."/>
            <person name="Chevret D."/>
            <person name="Hainaut M."/>
            <person name="Lin J."/>
            <person name="Wang M."/>
            <person name="Pangilinan J."/>
            <person name="Lipzen A."/>
            <person name="Lesage-Meessen L."/>
            <person name="Navarro D."/>
            <person name="Riley R."/>
            <person name="Grigoriev I.V."/>
            <person name="Zhou S."/>
            <person name="Raouche S."/>
            <person name="Rosso M.N."/>
        </authorList>
    </citation>
    <scope>NUCLEOTIDE SEQUENCE [LARGE SCALE GENOMIC DNA]</scope>
    <source>
        <strain evidence="11 12">BRFM 1820</strain>
    </source>
</reference>
<evidence type="ECO:0000313" key="12">
    <source>
        <dbReference type="Proteomes" id="UP000256964"/>
    </source>
</evidence>
<proteinExistence type="predicted"/>
<dbReference type="InterPro" id="IPR004773">
    <property type="entry name" value="K/Na_transp_Trk1/HKT1"/>
</dbReference>
<evidence type="ECO:0000256" key="1">
    <source>
        <dbReference type="ARBA" id="ARBA00004141"/>
    </source>
</evidence>
<feature type="transmembrane region" description="Helical" evidence="10">
    <location>
        <begin position="409"/>
        <end position="433"/>
    </location>
</feature>
<keyword evidence="3" id="KW-0633">Potassium transport</keyword>
<feature type="transmembrane region" description="Helical" evidence="10">
    <location>
        <begin position="27"/>
        <end position="46"/>
    </location>
</feature>
<feature type="transmembrane region" description="Helical" evidence="10">
    <location>
        <begin position="84"/>
        <end position="105"/>
    </location>
</feature>
<feature type="transmembrane region" description="Helical" evidence="10">
    <location>
        <begin position="484"/>
        <end position="511"/>
    </location>
</feature>
<dbReference type="OrthoDB" id="9999863at2759"/>
<dbReference type="AlphaFoldDB" id="A0A371CUK0"/>
<dbReference type="NCBIfam" id="TIGR00934">
    <property type="entry name" value="2a38euk"/>
    <property type="match status" value="1"/>
</dbReference>